<reference evidence="2 3" key="1">
    <citation type="journal article" date="2020" name="ISME J.">
        <title>Uncovering the hidden diversity of litter-decomposition mechanisms in mushroom-forming fungi.</title>
        <authorList>
            <person name="Floudas D."/>
            <person name="Bentzer J."/>
            <person name="Ahren D."/>
            <person name="Johansson T."/>
            <person name="Persson P."/>
            <person name="Tunlid A."/>
        </authorList>
    </citation>
    <scope>NUCLEOTIDE SEQUENCE [LARGE SCALE GENOMIC DNA]</scope>
    <source>
        <strain evidence="2 3">CBS 291.85</strain>
    </source>
</reference>
<protein>
    <recommendedName>
        <fullName evidence="4">F-box domain-containing protein</fullName>
    </recommendedName>
</protein>
<sequence length="483" mass="54665">MAFSLLSLPNELIQDIVDDLADDLNALKVCSIVNRRLTYSAQKHLFYKVTLRPEQTQQYPGYRGSAFLSFFEDPAHHHFACLVKHLVVQSMYEERRSLKAEELDQTYGSLPRIFQLLSNIEEIIIPISFLYSIRGFRDPVDENSANPSLNGWKSSLITALQKPTLRFIRVEKDSPIRSRPINPDVKYLVSGFFSSLRCSHYALRLSIAATELSFRRSQSLAASTTESDLGSGYHTLDLVGIATLTSSAIRDLVRVLSAVPYMRSSRLEMLHLVNLATRDATDSEHEIQMFLDTFKKSLQHLHLQYIRPSSHLYAETSLNFEDCSALKTLMWSCSIVREQLGETGTSYLLYIAKSMKTVSHSLTIEKVILDIVCGRSRSDEDSSAGRPDIPENLTPSPSDIQAWKIIDDHFSPESSVPCLQEFRVIQRFRGTQGAQMTLQDEQYESVVQSLKQMLNLMDKRGILTVEVTTELSEAGVQLLRGLQ</sequence>
<dbReference type="EMBL" id="JAACJM010000032">
    <property type="protein sequence ID" value="KAF5364709.1"/>
    <property type="molecule type" value="Genomic_DNA"/>
</dbReference>
<gene>
    <name evidence="2" type="ORF">D9758_005549</name>
</gene>
<comment type="caution">
    <text evidence="2">The sequence shown here is derived from an EMBL/GenBank/DDBJ whole genome shotgun (WGS) entry which is preliminary data.</text>
</comment>
<dbReference type="OrthoDB" id="2745898at2759"/>
<evidence type="ECO:0000313" key="3">
    <source>
        <dbReference type="Proteomes" id="UP000559256"/>
    </source>
</evidence>
<evidence type="ECO:0000256" key="1">
    <source>
        <dbReference type="SAM" id="MobiDB-lite"/>
    </source>
</evidence>
<keyword evidence="3" id="KW-1185">Reference proteome</keyword>
<organism evidence="2 3">
    <name type="scientific">Tetrapyrgos nigripes</name>
    <dbReference type="NCBI Taxonomy" id="182062"/>
    <lineage>
        <taxon>Eukaryota</taxon>
        <taxon>Fungi</taxon>
        <taxon>Dikarya</taxon>
        <taxon>Basidiomycota</taxon>
        <taxon>Agaricomycotina</taxon>
        <taxon>Agaricomycetes</taxon>
        <taxon>Agaricomycetidae</taxon>
        <taxon>Agaricales</taxon>
        <taxon>Marasmiineae</taxon>
        <taxon>Marasmiaceae</taxon>
        <taxon>Tetrapyrgos</taxon>
    </lineage>
</organism>
<feature type="region of interest" description="Disordered" evidence="1">
    <location>
        <begin position="377"/>
        <end position="397"/>
    </location>
</feature>
<evidence type="ECO:0000313" key="2">
    <source>
        <dbReference type="EMBL" id="KAF5364709.1"/>
    </source>
</evidence>
<dbReference type="AlphaFoldDB" id="A0A8H5GH40"/>
<name>A0A8H5GH40_9AGAR</name>
<evidence type="ECO:0008006" key="4">
    <source>
        <dbReference type="Google" id="ProtNLM"/>
    </source>
</evidence>
<dbReference type="Proteomes" id="UP000559256">
    <property type="component" value="Unassembled WGS sequence"/>
</dbReference>
<accession>A0A8H5GH40</accession>
<proteinExistence type="predicted"/>